<comment type="caution">
    <text evidence="1">The sequence shown here is derived from an EMBL/GenBank/DDBJ whole genome shotgun (WGS) entry which is preliminary data.</text>
</comment>
<dbReference type="RefSeq" id="WP_274687755.1">
    <property type="nucleotide sequence ID" value="NZ_JAPMOU010000004.1"/>
</dbReference>
<organism evidence="1 2">
    <name type="scientific">Spartinivicinus poritis</name>
    <dbReference type="NCBI Taxonomy" id="2994640"/>
    <lineage>
        <taxon>Bacteria</taxon>
        <taxon>Pseudomonadati</taxon>
        <taxon>Pseudomonadota</taxon>
        <taxon>Gammaproteobacteria</taxon>
        <taxon>Oceanospirillales</taxon>
        <taxon>Zooshikellaceae</taxon>
        <taxon>Spartinivicinus</taxon>
    </lineage>
</organism>
<sequence>MEKLSSWICILSLVTSVILSPAANAILNIHEPSLEFDNITNHTVLAFSVDIAITSKIEGKVARPRKRLN</sequence>
<evidence type="ECO:0000313" key="1">
    <source>
        <dbReference type="EMBL" id="MDE1461392.1"/>
    </source>
</evidence>
<keyword evidence="2" id="KW-1185">Reference proteome</keyword>
<name>A0ABT5U4V3_9GAMM</name>
<proteinExistence type="predicted"/>
<dbReference type="Proteomes" id="UP001528823">
    <property type="component" value="Unassembled WGS sequence"/>
</dbReference>
<protein>
    <submittedName>
        <fullName evidence="1">Uncharacterized protein</fullName>
    </submittedName>
</protein>
<reference evidence="1 2" key="1">
    <citation type="submission" date="2022-11" db="EMBL/GenBank/DDBJ databases">
        <title>Spartinivicinus poritis sp. nov., isolated from scleractinian coral Porites lutea.</title>
        <authorList>
            <person name="Zhang G."/>
            <person name="Cai L."/>
            <person name="Wei Q."/>
        </authorList>
    </citation>
    <scope>NUCLEOTIDE SEQUENCE [LARGE SCALE GENOMIC DNA]</scope>
    <source>
        <strain evidence="1 2">A2-2</strain>
    </source>
</reference>
<dbReference type="EMBL" id="JAPMOU010000004">
    <property type="protein sequence ID" value="MDE1461392.1"/>
    <property type="molecule type" value="Genomic_DNA"/>
</dbReference>
<evidence type="ECO:0000313" key="2">
    <source>
        <dbReference type="Proteomes" id="UP001528823"/>
    </source>
</evidence>
<accession>A0ABT5U4V3</accession>
<gene>
    <name evidence="1" type="ORF">ORQ98_05370</name>
</gene>